<dbReference type="EMBL" id="FNTH01000001">
    <property type="protein sequence ID" value="SEB99890.1"/>
    <property type="molecule type" value="Genomic_DNA"/>
</dbReference>
<protein>
    <submittedName>
        <fullName evidence="1">Uncharacterized protein</fullName>
    </submittedName>
</protein>
<reference evidence="1 2" key="1">
    <citation type="submission" date="2016-10" db="EMBL/GenBank/DDBJ databases">
        <authorList>
            <person name="de Groot N.N."/>
        </authorList>
    </citation>
    <scope>NUCLEOTIDE SEQUENCE [LARGE SCALE GENOMIC DNA]</scope>
    <source>
        <strain evidence="1 2">MT12</strain>
    </source>
</reference>
<dbReference type="AlphaFoldDB" id="A0A1H4NXJ1"/>
<sequence length="122" mass="13674">MKISISPLVQEKKRAERRINTFLMVDGHDVAHARKHMLALAVQSGAAPTAEFEEAAKIEGKTAQELAAIILAKPDELMVKENRRRSLLVAARNAETLEELNKLLEDNRVPAHYEDQRLALLP</sequence>
<dbReference type="Proteomes" id="UP000198992">
    <property type="component" value="Unassembled WGS sequence"/>
</dbReference>
<accession>A0A1H4NXJ1</accession>
<evidence type="ECO:0000313" key="1">
    <source>
        <dbReference type="EMBL" id="SEB99890.1"/>
    </source>
</evidence>
<dbReference type="RefSeq" id="WP_092114367.1">
    <property type="nucleotide sequence ID" value="NZ_FNTH01000001.1"/>
</dbReference>
<gene>
    <name evidence="1" type="ORF">SAMN05444164_0761</name>
</gene>
<organism evidence="1 2">
    <name type="scientific">Bradyrhizobium erythrophlei</name>
    <dbReference type="NCBI Taxonomy" id="1437360"/>
    <lineage>
        <taxon>Bacteria</taxon>
        <taxon>Pseudomonadati</taxon>
        <taxon>Pseudomonadota</taxon>
        <taxon>Alphaproteobacteria</taxon>
        <taxon>Hyphomicrobiales</taxon>
        <taxon>Nitrobacteraceae</taxon>
        <taxon>Bradyrhizobium</taxon>
    </lineage>
</organism>
<dbReference type="OrthoDB" id="8233634at2"/>
<name>A0A1H4NXJ1_9BRAD</name>
<evidence type="ECO:0000313" key="2">
    <source>
        <dbReference type="Proteomes" id="UP000198992"/>
    </source>
</evidence>
<proteinExistence type="predicted"/>